<evidence type="ECO:0000313" key="15">
    <source>
        <dbReference type="Proteomes" id="UP000677234"/>
    </source>
</evidence>
<dbReference type="AlphaFoldDB" id="A0A7T5EHE7"/>
<organism evidence="12 14">
    <name type="scientific">Brevibacillus composti</name>
    <dbReference type="NCBI Taxonomy" id="2796470"/>
    <lineage>
        <taxon>Bacteria</taxon>
        <taxon>Bacillati</taxon>
        <taxon>Bacillota</taxon>
        <taxon>Bacilli</taxon>
        <taxon>Bacillales</taxon>
        <taxon>Paenibacillaceae</taxon>
        <taxon>Brevibacillus</taxon>
    </lineage>
</organism>
<dbReference type="GO" id="GO:0005886">
    <property type="term" value="C:plasma membrane"/>
    <property type="evidence" value="ECO:0007669"/>
    <property type="project" value="UniProtKB-SubCell"/>
</dbReference>
<dbReference type="Gene3D" id="3.90.550.10">
    <property type="entry name" value="Spore Coat Polysaccharide Biosynthesis Protein SpsA, Chain A"/>
    <property type="match status" value="1"/>
</dbReference>
<dbReference type="SUPFAM" id="SSF53448">
    <property type="entry name" value="Nucleotide-diphospho-sugar transferases"/>
    <property type="match status" value="1"/>
</dbReference>
<comment type="function">
    <text evidence="7">Catalyzes the glycosylation of 4,4'-diaponeurosporenoate, i.e. the esterification of glucose at the C1'' position with the carboxyl group of 4,4'-diaponeurosporenic acid, to form glycosyl-4,4'-diaponeurosporenoate. This is a step in the biosynthesis of staphyloxanthin, an orange pigment present in most staphylococci strains.</text>
</comment>
<dbReference type="Proteomes" id="UP000595847">
    <property type="component" value="Chromosome"/>
</dbReference>
<evidence type="ECO:0000256" key="3">
    <source>
        <dbReference type="ARBA" id="ARBA00022676"/>
    </source>
</evidence>
<accession>A0A7T5EHE7</accession>
<comment type="pathway">
    <text evidence="8">Carotenoid biosynthesis; staphyloxanthin biosynthesis; staphyloxanthin from farnesyl diphosphate: step 4/5.</text>
</comment>
<dbReference type="InterPro" id="IPR001173">
    <property type="entry name" value="Glyco_trans_2-like"/>
</dbReference>
<dbReference type="Pfam" id="PF00535">
    <property type="entry name" value="Glycos_transf_2"/>
    <property type="match status" value="1"/>
</dbReference>
<dbReference type="Proteomes" id="UP000677234">
    <property type="component" value="Chromosome"/>
</dbReference>
<reference evidence="12 14" key="1">
    <citation type="submission" date="2020-12" db="EMBL/GenBank/DDBJ databases">
        <title>strain FJAT-54423T represents a novel species of the genus Brevibacillus.</title>
        <authorList>
            <person name="Tang R."/>
        </authorList>
    </citation>
    <scope>NUCLEOTIDE SEQUENCE [LARGE SCALE GENOMIC DNA]</scope>
    <source>
        <strain evidence="12 14">FJAT-54423</strain>
    </source>
</reference>
<evidence type="ECO:0000256" key="8">
    <source>
        <dbReference type="ARBA" id="ARBA00037904"/>
    </source>
</evidence>
<sequence>MDDETAAIPEVSVVIPARNEGKRIVRVIEEARKVSPSIEIIVVSNGIQDETTKLALEAGVRVIEGYQSLGYDVGRAVGAYFAKGNVLLFLDADFVVPAKKLMPYVQAVQSGWDIALNAYSGFATKHRIHPTSMAKRLLNHIVGRPDLRGSSMTTVPHAMSRKALQTIGWKELAVPPKAHVKAILVGLSITRVSLINTAKVNRRRIGRTENVRELVLGDHAEAIGYVLKQKGNRAGYTDMERKRQLLHIPGHFHLRSVLREEPMQGERGDWRGYPDR</sequence>
<keyword evidence="15" id="KW-1185">Reference proteome</keyword>
<keyword evidence="5" id="KW-0125">Carotenoid biosynthesis</keyword>
<evidence type="ECO:0000313" key="13">
    <source>
        <dbReference type="EMBL" id="QUO39748.1"/>
    </source>
</evidence>
<evidence type="ECO:0000256" key="5">
    <source>
        <dbReference type="ARBA" id="ARBA00022746"/>
    </source>
</evidence>
<dbReference type="EMBL" id="CP073708">
    <property type="protein sequence ID" value="QUO39748.1"/>
    <property type="molecule type" value="Genomic_DNA"/>
</dbReference>
<evidence type="ECO:0000313" key="12">
    <source>
        <dbReference type="EMBL" id="QQE72670.1"/>
    </source>
</evidence>
<evidence type="ECO:0000256" key="9">
    <source>
        <dbReference type="ARBA" id="ARBA00038120"/>
    </source>
</evidence>
<evidence type="ECO:0000256" key="10">
    <source>
        <dbReference type="ARBA" id="ARBA00040345"/>
    </source>
</evidence>
<name>A0A7T5EHE7_9BACL</name>
<dbReference type="PANTHER" id="PTHR43646">
    <property type="entry name" value="GLYCOSYLTRANSFERASE"/>
    <property type="match status" value="1"/>
</dbReference>
<dbReference type="InterPro" id="IPR029044">
    <property type="entry name" value="Nucleotide-diphossugar_trans"/>
</dbReference>
<dbReference type="GO" id="GO:0016757">
    <property type="term" value="F:glycosyltransferase activity"/>
    <property type="evidence" value="ECO:0007669"/>
    <property type="project" value="UniProtKB-KW"/>
</dbReference>
<keyword evidence="2" id="KW-1003">Cell membrane</keyword>
<comment type="similarity">
    <text evidence="9">Belongs to the glycosyltransferase 2 family. CrtQ subfamily.</text>
</comment>
<proteinExistence type="inferred from homology"/>
<keyword evidence="4 12" id="KW-0808">Transferase</keyword>
<evidence type="ECO:0000313" key="14">
    <source>
        <dbReference type="Proteomes" id="UP000595847"/>
    </source>
</evidence>
<dbReference type="PANTHER" id="PTHR43646:SF2">
    <property type="entry name" value="GLYCOSYLTRANSFERASE 2-LIKE DOMAIN-CONTAINING PROTEIN"/>
    <property type="match status" value="1"/>
</dbReference>
<evidence type="ECO:0000256" key="1">
    <source>
        <dbReference type="ARBA" id="ARBA00004236"/>
    </source>
</evidence>
<dbReference type="GO" id="GO:0016117">
    <property type="term" value="P:carotenoid biosynthetic process"/>
    <property type="evidence" value="ECO:0007669"/>
    <property type="project" value="UniProtKB-KW"/>
</dbReference>
<evidence type="ECO:0000256" key="6">
    <source>
        <dbReference type="ARBA" id="ARBA00023136"/>
    </source>
</evidence>
<feature type="domain" description="Glycosyltransferase 2-like" evidence="11">
    <location>
        <begin position="12"/>
        <end position="149"/>
    </location>
</feature>
<comment type="subcellular location">
    <subcellularLocation>
        <location evidence="1">Cell membrane</location>
    </subcellularLocation>
</comment>
<keyword evidence="6" id="KW-0472">Membrane</keyword>
<dbReference type="EMBL" id="CP066308">
    <property type="protein sequence ID" value="QQE72670.1"/>
    <property type="molecule type" value="Genomic_DNA"/>
</dbReference>
<dbReference type="KEGG" id="bcop:JD108_11900"/>
<evidence type="ECO:0000256" key="4">
    <source>
        <dbReference type="ARBA" id="ARBA00022679"/>
    </source>
</evidence>
<gene>
    <name evidence="12" type="ORF">JD108_11900</name>
    <name evidence="13" type="ORF">KDJ56_11845</name>
</gene>
<protein>
    <recommendedName>
        <fullName evidence="10">4,4'-diaponeurosporenoate glycosyltransferase</fullName>
    </recommendedName>
</protein>
<reference evidence="13" key="2">
    <citation type="submission" date="2021-04" db="EMBL/GenBank/DDBJ databases">
        <title>Brevibacillus composti FJAT-54423, complete genome.</title>
        <authorList>
            <person name="Tang R."/>
        </authorList>
    </citation>
    <scope>NUCLEOTIDE SEQUENCE</scope>
    <source>
        <strain evidence="13">FJAT-54424</strain>
    </source>
</reference>
<dbReference type="RefSeq" id="WP_198826303.1">
    <property type="nucleotide sequence ID" value="NZ_CP066308.1"/>
</dbReference>
<keyword evidence="3" id="KW-0328">Glycosyltransferase</keyword>
<evidence type="ECO:0000256" key="7">
    <source>
        <dbReference type="ARBA" id="ARBA00037281"/>
    </source>
</evidence>
<evidence type="ECO:0000259" key="11">
    <source>
        <dbReference type="Pfam" id="PF00535"/>
    </source>
</evidence>
<evidence type="ECO:0000256" key="2">
    <source>
        <dbReference type="ARBA" id="ARBA00022475"/>
    </source>
</evidence>